<sequence length="29" mass="2970">MIVVELVAAALGIAAVGYLVLALVAPERF</sequence>
<evidence type="ECO:0000313" key="3">
    <source>
        <dbReference type="Proteomes" id="UP001589793"/>
    </source>
</evidence>
<feature type="transmembrane region" description="Helical" evidence="1">
    <location>
        <begin position="6"/>
        <end position="25"/>
    </location>
</feature>
<accession>A0ABV6RDS8</accession>
<dbReference type="Pfam" id="PF09604">
    <property type="entry name" value="Potass_KdpF"/>
    <property type="match status" value="1"/>
</dbReference>
<dbReference type="RefSeq" id="WP_376981441.1">
    <property type="nucleotide sequence ID" value="NZ_JBHLSV010000016.1"/>
</dbReference>
<evidence type="ECO:0000313" key="2">
    <source>
        <dbReference type="EMBL" id="MFC0674911.1"/>
    </source>
</evidence>
<evidence type="ECO:0000256" key="1">
    <source>
        <dbReference type="SAM" id="Phobius"/>
    </source>
</evidence>
<proteinExistence type="predicted"/>
<reference evidence="2 3" key="1">
    <citation type="submission" date="2024-09" db="EMBL/GenBank/DDBJ databases">
        <authorList>
            <person name="Sun Q."/>
            <person name="Mori K."/>
        </authorList>
    </citation>
    <scope>NUCLEOTIDE SEQUENCE [LARGE SCALE GENOMIC DNA]</scope>
    <source>
        <strain evidence="2 3">CICC 10874</strain>
    </source>
</reference>
<organism evidence="2 3">
    <name type="scientific">Brachybacterium hainanense</name>
    <dbReference type="NCBI Taxonomy" id="1541174"/>
    <lineage>
        <taxon>Bacteria</taxon>
        <taxon>Bacillati</taxon>
        <taxon>Actinomycetota</taxon>
        <taxon>Actinomycetes</taxon>
        <taxon>Micrococcales</taxon>
        <taxon>Dermabacteraceae</taxon>
        <taxon>Brachybacterium</taxon>
    </lineage>
</organism>
<protein>
    <submittedName>
        <fullName evidence="2">Potassium-transporting ATPase subunit F</fullName>
    </submittedName>
</protein>
<name>A0ABV6RDS8_9MICO</name>
<comment type="caution">
    <text evidence="2">The sequence shown here is derived from an EMBL/GenBank/DDBJ whole genome shotgun (WGS) entry which is preliminary data.</text>
</comment>
<keyword evidence="1" id="KW-1133">Transmembrane helix</keyword>
<gene>
    <name evidence="2" type="ORF">ACFFF6_13165</name>
</gene>
<keyword evidence="3" id="KW-1185">Reference proteome</keyword>
<keyword evidence="1" id="KW-0812">Transmembrane</keyword>
<dbReference type="InterPro" id="IPR011726">
    <property type="entry name" value="KdpF"/>
</dbReference>
<keyword evidence="1" id="KW-0472">Membrane</keyword>
<dbReference type="Proteomes" id="UP001589793">
    <property type="component" value="Unassembled WGS sequence"/>
</dbReference>
<dbReference type="EMBL" id="JBHLSV010000016">
    <property type="protein sequence ID" value="MFC0674911.1"/>
    <property type="molecule type" value="Genomic_DNA"/>
</dbReference>